<accession>A0A1T3NXE3</accession>
<keyword evidence="4" id="KW-0808">Transferase</keyword>
<dbReference type="Gene3D" id="2.160.10.10">
    <property type="entry name" value="Hexapeptide repeat proteins"/>
    <property type="match status" value="1"/>
</dbReference>
<dbReference type="InterPro" id="IPR041561">
    <property type="entry name" value="PglD_N"/>
</dbReference>
<dbReference type="InterPro" id="IPR011004">
    <property type="entry name" value="Trimer_LpxA-like_sf"/>
</dbReference>
<dbReference type="OrthoDB" id="3697257at2"/>
<proteinExistence type="predicted"/>
<feature type="active site" description="Proton acceptor" evidence="1">
    <location>
        <position position="146"/>
    </location>
</feature>
<dbReference type="InterPro" id="IPR050179">
    <property type="entry name" value="Trans_hexapeptide_repeat"/>
</dbReference>
<dbReference type="CDD" id="cd03360">
    <property type="entry name" value="LbH_AT_putative"/>
    <property type="match status" value="1"/>
</dbReference>
<evidence type="ECO:0000313" key="4">
    <source>
        <dbReference type="EMBL" id="OPC81331.1"/>
    </source>
</evidence>
<evidence type="ECO:0000256" key="1">
    <source>
        <dbReference type="PIRSR" id="PIRSR620019-1"/>
    </source>
</evidence>
<comment type="caution">
    <text evidence="4">The sequence shown here is derived from an EMBL/GenBank/DDBJ whole genome shotgun (WGS) entry which is preliminary data.</text>
</comment>
<feature type="binding site" evidence="2">
    <location>
        <position position="76"/>
    </location>
    <ligand>
        <name>substrate</name>
    </ligand>
</feature>
<dbReference type="Pfam" id="PF17836">
    <property type="entry name" value="PglD_N"/>
    <property type="match status" value="1"/>
</dbReference>
<keyword evidence="5" id="KW-1185">Reference proteome</keyword>
<dbReference type="PANTHER" id="PTHR43300:SF7">
    <property type="entry name" value="UDP-N-ACETYLBACILLOSAMINE N-ACETYLTRANSFERASE"/>
    <property type="match status" value="1"/>
</dbReference>
<organism evidence="4 5">
    <name type="scientific">Embleya scabrispora</name>
    <dbReference type="NCBI Taxonomy" id="159449"/>
    <lineage>
        <taxon>Bacteria</taxon>
        <taxon>Bacillati</taxon>
        <taxon>Actinomycetota</taxon>
        <taxon>Actinomycetes</taxon>
        <taxon>Kitasatosporales</taxon>
        <taxon>Streptomycetaceae</taxon>
        <taxon>Embleya</taxon>
    </lineage>
</organism>
<dbReference type="Gene3D" id="3.40.50.20">
    <property type="match status" value="1"/>
</dbReference>
<dbReference type="STRING" id="159449.B4N89_10565"/>
<dbReference type="RefSeq" id="WP_078975631.1">
    <property type="nucleotide sequence ID" value="NZ_MWQN01000001.1"/>
</dbReference>
<dbReference type="Proteomes" id="UP000190037">
    <property type="component" value="Unassembled WGS sequence"/>
</dbReference>
<reference evidence="4 5" key="1">
    <citation type="submission" date="2017-03" db="EMBL/GenBank/DDBJ databases">
        <title>Draft genome sequence of Streptomyces scabrisporus NF3, endophyte isolated from Amphipterygium adstringens.</title>
        <authorList>
            <person name="Vazquez M."/>
            <person name="Ceapa C.D."/>
            <person name="Rodriguez Luna D."/>
            <person name="Sanchez Esquivel S."/>
        </authorList>
    </citation>
    <scope>NUCLEOTIDE SEQUENCE [LARGE SCALE GENOMIC DNA]</scope>
    <source>
        <strain evidence="4 5">NF3</strain>
    </source>
</reference>
<feature type="domain" description="PglD N-terminal" evidence="3">
    <location>
        <begin position="6"/>
        <end position="74"/>
    </location>
</feature>
<dbReference type="SUPFAM" id="SSF51161">
    <property type="entry name" value="Trimeric LpxA-like enzymes"/>
    <property type="match status" value="1"/>
</dbReference>
<evidence type="ECO:0000259" key="3">
    <source>
        <dbReference type="Pfam" id="PF17836"/>
    </source>
</evidence>
<dbReference type="EMBL" id="MWQN01000001">
    <property type="protein sequence ID" value="OPC81331.1"/>
    <property type="molecule type" value="Genomic_DNA"/>
</dbReference>
<dbReference type="GO" id="GO:0016740">
    <property type="term" value="F:transferase activity"/>
    <property type="evidence" value="ECO:0007669"/>
    <property type="project" value="UniProtKB-KW"/>
</dbReference>
<gene>
    <name evidence="4" type="ORF">B4N89_10565</name>
</gene>
<evidence type="ECO:0000313" key="5">
    <source>
        <dbReference type="Proteomes" id="UP000190037"/>
    </source>
</evidence>
<protein>
    <submittedName>
        <fullName evidence="4">Acetyltransferase</fullName>
    </submittedName>
</protein>
<dbReference type="InterPro" id="IPR020019">
    <property type="entry name" value="AcTrfase_PglD-like"/>
</dbReference>
<dbReference type="AlphaFoldDB" id="A0A1T3NXE3"/>
<dbReference type="PANTHER" id="PTHR43300">
    <property type="entry name" value="ACETYLTRANSFERASE"/>
    <property type="match status" value="1"/>
</dbReference>
<evidence type="ECO:0000256" key="2">
    <source>
        <dbReference type="PIRSR" id="PIRSR620019-2"/>
    </source>
</evidence>
<sequence length="236" mass="24743">MSFRDLLLVGAGGFAREVAAALPDFRAPRGSSGWRLLGFLDDDPARQDTEVDGVPVLGGADVVHEWPDALVVVCTGSPAHWWSRSRVVARLGLPAERWATLVHVSAVVPRTCEVGPGAVLMAQTVLTTGVRVGAHAHTMPHVVLTHDDDVGEFATLAAGVRLAGGVAVGREAYLGAGALVREHRVIGARSLVGMGSVVTRDVPPAEVWAGVPARRLRAAPDLAESERRGGGDTHEC</sequence>
<name>A0A1T3NXE3_9ACTN</name>
<feature type="site" description="Increases basicity of active site His" evidence="1">
    <location>
        <position position="147"/>
    </location>
</feature>
<dbReference type="NCBIfam" id="TIGR03570">
    <property type="entry name" value="NeuD_NnaD"/>
    <property type="match status" value="1"/>
</dbReference>